<evidence type="ECO:0000313" key="2">
    <source>
        <dbReference type="EMBL" id="RDH42669.1"/>
    </source>
</evidence>
<reference evidence="2 3" key="1">
    <citation type="submission" date="2017-04" db="EMBL/GenBank/DDBJ databases">
        <title>Draft genome sequence of Zooshikella ganghwensis VG4 isolated from Red Sea sediments.</title>
        <authorList>
            <person name="Rehman Z."/>
            <person name="Alam I."/>
            <person name="Kamau A."/>
            <person name="Bajic V."/>
            <person name="Leiknes T."/>
        </authorList>
    </citation>
    <scope>NUCLEOTIDE SEQUENCE [LARGE SCALE GENOMIC DNA]</scope>
    <source>
        <strain evidence="2 3">VG4</strain>
    </source>
</reference>
<dbReference type="Proteomes" id="UP000257039">
    <property type="component" value="Unassembled WGS sequence"/>
</dbReference>
<dbReference type="PANTHER" id="PTHR34322:SF2">
    <property type="entry name" value="TRANSPOSASE IS200-LIKE DOMAIN-CONTAINING PROTEIN"/>
    <property type="match status" value="1"/>
</dbReference>
<proteinExistence type="predicted"/>
<name>A0A4P9VJI6_9GAMM</name>
<dbReference type="EMBL" id="NDXW01000001">
    <property type="protein sequence ID" value="RDH42669.1"/>
    <property type="molecule type" value="Genomic_DNA"/>
</dbReference>
<dbReference type="InterPro" id="IPR002686">
    <property type="entry name" value="Transposase_17"/>
</dbReference>
<dbReference type="RefSeq" id="WP_094786138.1">
    <property type="nucleotide sequence ID" value="NZ_NDXW01000001.1"/>
</dbReference>
<dbReference type="PANTHER" id="PTHR34322">
    <property type="entry name" value="TRANSPOSASE, Y1_TNP DOMAIN-CONTAINING"/>
    <property type="match status" value="1"/>
</dbReference>
<keyword evidence="3" id="KW-1185">Reference proteome</keyword>
<gene>
    <name evidence="2" type="ORF">B9G39_03975</name>
</gene>
<organism evidence="2 3">
    <name type="scientific">Zooshikella ganghwensis</name>
    <dbReference type="NCBI Taxonomy" id="202772"/>
    <lineage>
        <taxon>Bacteria</taxon>
        <taxon>Pseudomonadati</taxon>
        <taxon>Pseudomonadota</taxon>
        <taxon>Gammaproteobacteria</taxon>
        <taxon>Oceanospirillales</taxon>
        <taxon>Zooshikellaceae</taxon>
        <taxon>Zooshikella</taxon>
    </lineage>
</organism>
<dbReference type="GO" id="GO:0006313">
    <property type="term" value="P:DNA transposition"/>
    <property type="evidence" value="ECO:0007669"/>
    <property type="project" value="InterPro"/>
</dbReference>
<dbReference type="SUPFAM" id="SSF143422">
    <property type="entry name" value="Transposase IS200-like"/>
    <property type="match status" value="1"/>
</dbReference>
<protein>
    <submittedName>
        <fullName evidence="2">Transposase</fullName>
    </submittedName>
</protein>
<dbReference type="GO" id="GO:0003677">
    <property type="term" value="F:DNA binding"/>
    <property type="evidence" value="ECO:0007669"/>
    <property type="project" value="InterPro"/>
</dbReference>
<accession>A0A4P9VJI6</accession>
<dbReference type="AlphaFoldDB" id="A0A4P9VJI6"/>
<dbReference type="InterPro" id="IPR036515">
    <property type="entry name" value="Transposase_17_sf"/>
</dbReference>
<dbReference type="SMART" id="SM01321">
    <property type="entry name" value="Y1_Tnp"/>
    <property type="match status" value="1"/>
</dbReference>
<feature type="domain" description="Transposase IS200-like" evidence="1">
    <location>
        <begin position="12"/>
        <end position="187"/>
    </location>
</feature>
<evidence type="ECO:0000313" key="3">
    <source>
        <dbReference type="Proteomes" id="UP000257039"/>
    </source>
</evidence>
<sequence length="357" mass="41693">MTRPRSELVSVADTPYYHCICRCVRRAFLCGDDRVTGQNFDHRKAWMVERLTELVKVFAIDICAYAVMSNHYHLVVRINEEKAAQWTDEEVIRRWRKLYQGPPMIQRYLAGAVLDKAELKVVNDIVQQWRLRLADLSWFMRCLNEPIARWANDEDGCKGRFWEGRFKSQALLDEAALLTCMSYVDLNPVRAGIVETPEASDFTSIQARMIAWAKRQRKNKKQNKSFVRTSKLPKQTLPTVPLLRFSGNEKQGKPTSISFSLKEYLQLVDWLGRAIRDDKRGAIPSNMPPILERLNINADELLTYVSKKEKRFIDVMGTENNFQKIAKQWQRKFIKGIRLAKQLFSRQAVYIPFTNHF</sequence>
<dbReference type="Gene3D" id="3.30.70.1290">
    <property type="entry name" value="Transposase IS200-like"/>
    <property type="match status" value="1"/>
</dbReference>
<dbReference type="GO" id="GO:0004803">
    <property type="term" value="F:transposase activity"/>
    <property type="evidence" value="ECO:0007669"/>
    <property type="project" value="InterPro"/>
</dbReference>
<evidence type="ECO:0000259" key="1">
    <source>
        <dbReference type="SMART" id="SM01321"/>
    </source>
</evidence>
<comment type="caution">
    <text evidence="2">The sequence shown here is derived from an EMBL/GenBank/DDBJ whole genome shotgun (WGS) entry which is preliminary data.</text>
</comment>